<name>A0AA39EXL8_9HYME</name>
<feature type="region of interest" description="Disordered" evidence="1">
    <location>
        <begin position="1"/>
        <end position="30"/>
    </location>
</feature>
<keyword evidence="3" id="KW-1185">Reference proteome</keyword>
<comment type="caution">
    <text evidence="2">The sequence shown here is derived from an EMBL/GenBank/DDBJ whole genome shotgun (WGS) entry which is preliminary data.</text>
</comment>
<protein>
    <submittedName>
        <fullName evidence="2">Uncharacterized protein</fullName>
    </submittedName>
</protein>
<feature type="non-terminal residue" evidence="2">
    <location>
        <position position="1"/>
    </location>
</feature>
<sequence length="101" mass="11716">ERLEEMNNNRETTTENVNHDNELTTSQPKVLREAQNLALKTEKEEITSNYIYKKPVLDQSKIPQNSRNTQNTTRNYNKQVSNQLNTEKNTLVTVAVLLDIL</sequence>
<dbReference type="Proteomes" id="UP001168990">
    <property type="component" value="Unassembled WGS sequence"/>
</dbReference>
<feature type="region of interest" description="Disordered" evidence="1">
    <location>
        <begin position="58"/>
        <end position="86"/>
    </location>
</feature>
<accession>A0AA39EXL8</accession>
<dbReference type="AlphaFoldDB" id="A0AA39EXL8"/>
<evidence type="ECO:0000313" key="2">
    <source>
        <dbReference type="EMBL" id="KAK0157021.1"/>
    </source>
</evidence>
<evidence type="ECO:0000313" key="3">
    <source>
        <dbReference type="Proteomes" id="UP001168990"/>
    </source>
</evidence>
<feature type="compositionally biased region" description="Low complexity" evidence="1">
    <location>
        <begin position="64"/>
        <end position="79"/>
    </location>
</feature>
<reference evidence="2" key="2">
    <citation type="submission" date="2023-03" db="EMBL/GenBank/DDBJ databases">
        <authorList>
            <person name="Inwood S.N."/>
            <person name="Skelly J.G."/>
            <person name="Guhlin J."/>
            <person name="Harrop T.W.R."/>
            <person name="Goldson S.G."/>
            <person name="Dearden P.K."/>
        </authorList>
    </citation>
    <scope>NUCLEOTIDE SEQUENCE</scope>
    <source>
        <strain evidence="2">Irish</strain>
        <tissue evidence="2">Whole body</tissue>
    </source>
</reference>
<proteinExistence type="predicted"/>
<reference evidence="2" key="1">
    <citation type="journal article" date="2023" name="bioRxiv">
        <title>Scaffold-level genome assemblies of two parasitoid biocontrol wasps reveal the parthenogenesis mechanism and an associated novel virus.</title>
        <authorList>
            <person name="Inwood S."/>
            <person name="Skelly J."/>
            <person name="Guhlin J."/>
            <person name="Harrop T."/>
            <person name="Goldson S."/>
            <person name="Dearden P."/>
        </authorList>
    </citation>
    <scope>NUCLEOTIDE SEQUENCE</scope>
    <source>
        <strain evidence="2">Irish</strain>
        <tissue evidence="2">Whole body</tissue>
    </source>
</reference>
<evidence type="ECO:0000256" key="1">
    <source>
        <dbReference type="SAM" id="MobiDB-lite"/>
    </source>
</evidence>
<gene>
    <name evidence="2" type="ORF">PV328_011999</name>
</gene>
<dbReference type="EMBL" id="JAQQBS010001736">
    <property type="protein sequence ID" value="KAK0157021.1"/>
    <property type="molecule type" value="Genomic_DNA"/>
</dbReference>
<organism evidence="2 3">
    <name type="scientific">Microctonus aethiopoides</name>
    <dbReference type="NCBI Taxonomy" id="144406"/>
    <lineage>
        <taxon>Eukaryota</taxon>
        <taxon>Metazoa</taxon>
        <taxon>Ecdysozoa</taxon>
        <taxon>Arthropoda</taxon>
        <taxon>Hexapoda</taxon>
        <taxon>Insecta</taxon>
        <taxon>Pterygota</taxon>
        <taxon>Neoptera</taxon>
        <taxon>Endopterygota</taxon>
        <taxon>Hymenoptera</taxon>
        <taxon>Apocrita</taxon>
        <taxon>Ichneumonoidea</taxon>
        <taxon>Braconidae</taxon>
        <taxon>Euphorinae</taxon>
        <taxon>Microctonus</taxon>
    </lineage>
</organism>